<protein>
    <submittedName>
        <fullName evidence="2">Uncharacterized protein</fullName>
    </submittedName>
</protein>
<sequence>MKRKTLSRGCFAQLLNQETGGRGDGGTGRRGDWGTWRWGDGGPGDRDSVGATASAPKSLGETKNTVSRMLRPTPQPGDGGTGGPGLWFWL</sequence>
<feature type="region of interest" description="Disordered" evidence="1">
    <location>
        <begin position="16"/>
        <end position="90"/>
    </location>
</feature>
<gene>
    <name evidence="2" type="ORF">ENR15_06840</name>
</gene>
<evidence type="ECO:0000256" key="1">
    <source>
        <dbReference type="SAM" id="MobiDB-lite"/>
    </source>
</evidence>
<dbReference type="AlphaFoldDB" id="A0A7C3ZKZ3"/>
<evidence type="ECO:0000313" key="2">
    <source>
        <dbReference type="EMBL" id="HGG00361.1"/>
    </source>
</evidence>
<feature type="compositionally biased region" description="Gly residues" evidence="1">
    <location>
        <begin position="77"/>
        <end position="90"/>
    </location>
</feature>
<comment type="caution">
    <text evidence="2">The sequence shown here is derived from an EMBL/GenBank/DDBJ whole genome shotgun (WGS) entry which is preliminary data.</text>
</comment>
<reference evidence="2" key="1">
    <citation type="journal article" date="2020" name="mSystems">
        <title>Genome- and Community-Level Interaction Insights into Carbon Utilization and Element Cycling Functions of Hydrothermarchaeota in Hydrothermal Sediment.</title>
        <authorList>
            <person name="Zhou Z."/>
            <person name="Liu Y."/>
            <person name="Xu W."/>
            <person name="Pan J."/>
            <person name="Luo Z.H."/>
            <person name="Li M."/>
        </authorList>
    </citation>
    <scope>NUCLEOTIDE SEQUENCE [LARGE SCALE GENOMIC DNA]</scope>
    <source>
        <strain evidence="2">SpSt-374</strain>
    </source>
</reference>
<dbReference type="EMBL" id="DSPX01000065">
    <property type="protein sequence ID" value="HGG00361.1"/>
    <property type="molecule type" value="Genomic_DNA"/>
</dbReference>
<name>A0A7C3ZKZ3_9CYAN</name>
<accession>A0A7C3ZKZ3</accession>
<proteinExistence type="predicted"/>
<organism evidence="2">
    <name type="scientific">Planktothricoides sp. SpSt-374</name>
    <dbReference type="NCBI Taxonomy" id="2282167"/>
    <lineage>
        <taxon>Bacteria</taxon>
        <taxon>Bacillati</taxon>
        <taxon>Cyanobacteriota</taxon>
        <taxon>Cyanophyceae</taxon>
        <taxon>Oscillatoriophycideae</taxon>
        <taxon>Oscillatoriales</taxon>
        <taxon>Oscillatoriaceae</taxon>
        <taxon>Planktothricoides</taxon>
    </lineage>
</organism>